<dbReference type="SUPFAM" id="SSF51338">
    <property type="entry name" value="Composite domain of metallo-dependent hydrolases"/>
    <property type="match status" value="1"/>
</dbReference>
<dbReference type="GO" id="GO:0046872">
    <property type="term" value="F:metal ion binding"/>
    <property type="evidence" value="ECO:0007669"/>
    <property type="project" value="InterPro"/>
</dbReference>
<dbReference type="STRING" id="41431.PCC8801_2202"/>
<dbReference type="PANTHER" id="PTHR43668">
    <property type="entry name" value="ALLANTOINASE"/>
    <property type="match status" value="1"/>
</dbReference>
<dbReference type="GO" id="GO:0006221">
    <property type="term" value="P:pyrimidine nucleotide biosynthetic process"/>
    <property type="evidence" value="ECO:0007669"/>
    <property type="project" value="UniProtKB-KW"/>
</dbReference>
<dbReference type="PANTHER" id="PTHR43668:SF2">
    <property type="entry name" value="ALLANTOINASE"/>
    <property type="match status" value="1"/>
</dbReference>
<dbReference type="CDD" id="cd01317">
    <property type="entry name" value="DHOase_IIa"/>
    <property type="match status" value="1"/>
</dbReference>
<dbReference type="AlphaFoldDB" id="B7K083"/>
<dbReference type="RefSeq" id="WP_012595498.1">
    <property type="nucleotide sequence ID" value="NC_011726.1"/>
</dbReference>
<dbReference type="GO" id="GO:0004151">
    <property type="term" value="F:dihydroorotase activity"/>
    <property type="evidence" value="ECO:0007669"/>
    <property type="project" value="InterPro"/>
</dbReference>
<proteinExistence type="predicted"/>
<evidence type="ECO:0000256" key="1">
    <source>
        <dbReference type="ARBA" id="ARBA00022975"/>
    </source>
</evidence>
<accession>B7K083</accession>
<dbReference type="Pfam" id="PF12890">
    <property type="entry name" value="DHOase"/>
    <property type="match status" value="1"/>
</dbReference>
<dbReference type="InterPro" id="IPR011059">
    <property type="entry name" value="Metal-dep_hydrolase_composite"/>
</dbReference>
<reference evidence="5" key="1">
    <citation type="journal article" date="2011" name="MBio">
        <title>Novel metabolic attributes of the genus Cyanothece, comprising a group of unicellular nitrogen-fixing Cyanobacteria.</title>
        <authorList>
            <person name="Bandyopadhyay A."/>
            <person name="Elvitigala T."/>
            <person name="Welsh E."/>
            <person name="Stockel J."/>
            <person name="Liberton M."/>
            <person name="Min H."/>
            <person name="Sherman L.A."/>
            <person name="Pakrasi H.B."/>
        </authorList>
    </citation>
    <scope>NUCLEOTIDE SEQUENCE [LARGE SCALE GENOMIC DNA]</scope>
    <source>
        <strain evidence="5">PCC 8801</strain>
    </source>
</reference>
<feature type="domain" description="Dihydroorotase catalytic" evidence="3">
    <location>
        <begin position="56"/>
        <end position="221"/>
    </location>
</feature>
<dbReference type="EMBL" id="CP001287">
    <property type="protein sequence ID" value="ACK66230.1"/>
    <property type="molecule type" value="Genomic_DNA"/>
</dbReference>
<evidence type="ECO:0000313" key="4">
    <source>
        <dbReference type="EMBL" id="ACK66230.1"/>
    </source>
</evidence>
<dbReference type="OrthoDB" id="9765462at2"/>
<dbReference type="Gene3D" id="3.20.20.140">
    <property type="entry name" value="Metal-dependent hydrolases"/>
    <property type="match status" value="1"/>
</dbReference>
<organism evidence="4 5">
    <name type="scientific">Rippkaea orientalis (strain PCC 8801 / RF-1)</name>
    <name type="common">Cyanothece sp. (strain PCC 8801)</name>
    <dbReference type="NCBI Taxonomy" id="41431"/>
    <lineage>
        <taxon>Bacteria</taxon>
        <taxon>Bacillati</taxon>
        <taxon>Cyanobacteriota</taxon>
        <taxon>Cyanophyceae</taxon>
        <taxon>Oscillatoriophycideae</taxon>
        <taxon>Chroococcales</taxon>
        <taxon>Aphanothecaceae</taxon>
        <taxon>Rippkaea</taxon>
        <taxon>Rippkaea orientalis</taxon>
    </lineage>
</organism>
<evidence type="ECO:0000259" key="3">
    <source>
        <dbReference type="Pfam" id="PF12890"/>
    </source>
</evidence>
<dbReference type="HOGENOM" id="CLU_015572_1_0_3"/>
<dbReference type="InterPro" id="IPR024403">
    <property type="entry name" value="DHOase_cat"/>
</dbReference>
<keyword evidence="5" id="KW-1185">Reference proteome</keyword>
<dbReference type="GO" id="GO:0005737">
    <property type="term" value="C:cytoplasm"/>
    <property type="evidence" value="ECO:0007669"/>
    <property type="project" value="TreeGrafter"/>
</dbReference>
<name>B7K083_RIPO1</name>
<dbReference type="eggNOG" id="COG0044">
    <property type="taxonomic scope" value="Bacteria"/>
</dbReference>
<dbReference type="InterPro" id="IPR032466">
    <property type="entry name" value="Metal_Hydrolase"/>
</dbReference>
<evidence type="ECO:0000259" key="2">
    <source>
        <dbReference type="Pfam" id="PF01979"/>
    </source>
</evidence>
<dbReference type="InterPro" id="IPR050138">
    <property type="entry name" value="DHOase/Allantoinase_Hydrolase"/>
</dbReference>
<dbReference type="Gene3D" id="2.30.40.10">
    <property type="entry name" value="Urease, subunit C, domain 1"/>
    <property type="match status" value="1"/>
</dbReference>
<dbReference type="SUPFAM" id="SSF51556">
    <property type="entry name" value="Metallo-dependent hydrolases"/>
    <property type="match status" value="1"/>
</dbReference>
<dbReference type="KEGG" id="cyp:PCC8801_2202"/>
<sequence length="428" mass="46359">MNTSTVFRQVRVLDPFANTDMIADVWLNDGKIQAIDPHLNVISPETTIIEAQGLILGTGLVDLYSYSGEPGFEDRETLTSLAAAAIAGGFTRVAILPQTKPGVDNAATFSFLQQKAQTLPNSPHLHFWGNLTLGGQGKQMTELAELAMAGVVGFTDGQSIENLGLLRRILEYLKPLEKPVALVPESSSLKGNGVMREGLLSIHYGLPGNPAIAESSAIATILEIVAEINTPVHLMGISTRRGVELMASAKARGLPITASTSWMHLLLDTHDISNYDPSLRLEPPLGNPEDRQALIEGVREGIIDAIAVNHRSLTYEEKTVAFAEAPTGAIGLELALPLLWDQLVVQGEWSPLQLWKALSCYPCQCLGLEVAGLQVGQPAELILFDPQKTWQVDGTTLQCLGRNTPWYQQEIKGRVITSFVGKENNTLT</sequence>
<dbReference type="GO" id="GO:0004038">
    <property type="term" value="F:allantoinase activity"/>
    <property type="evidence" value="ECO:0007669"/>
    <property type="project" value="TreeGrafter"/>
</dbReference>
<protein>
    <submittedName>
        <fullName evidence="4">Dihydroorotase, multifunctional complex type</fullName>
    </submittedName>
</protein>
<feature type="domain" description="Amidohydrolase-related" evidence="2">
    <location>
        <begin position="287"/>
        <end position="403"/>
    </location>
</feature>
<gene>
    <name evidence="4" type="ordered locus">PCC8801_2202</name>
</gene>
<keyword evidence="1" id="KW-0665">Pyrimidine biosynthesis</keyword>
<dbReference type="NCBIfam" id="NF005614">
    <property type="entry name" value="PRK07369.1"/>
    <property type="match status" value="1"/>
</dbReference>
<dbReference type="GO" id="GO:0006145">
    <property type="term" value="P:purine nucleobase catabolic process"/>
    <property type="evidence" value="ECO:0007669"/>
    <property type="project" value="TreeGrafter"/>
</dbReference>
<dbReference type="Proteomes" id="UP000008204">
    <property type="component" value="Chromosome"/>
</dbReference>
<dbReference type="InterPro" id="IPR006680">
    <property type="entry name" value="Amidohydro-rel"/>
</dbReference>
<dbReference type="NCBIfam" id="TIGR00857">
    <property type="entry name" value="pyrC_multi"/>
    <property type="match status" value="1"/>
</dbReference>
<dbReference type="Pfam" id="PF01979">
    <property type="entry name" value="Amidohydro_1"/>
    <property type="match status" value="1"/>
</dbReference>
<evidence type="ECO:0000313" key="5">
    <source>
        <dbReference type="Proteomes" id="UP000008204"/>
    </source>
</evidence>
<dbReference type="InterPro" id="IPR004722">
    <property type="entry name" value="DHOase"/>
</dbReference>